<proteinExistence type="predicted"/>
<accession>A0A0N4YJA6</accession>
<protein>
    <submittedName>
        <fullName evidence="5">DUF5641 domain-containing protein</fullName>
    </submittedName>
</protein>
<evidence type="ECO:0000313" key="4">
    <source>
        <dbReference type="Proteomes" id="UP000271162"/>
    </source>
</evidence>
<dbReference type="PANTHER" id="PTHR47331:SF2">
    <property type="match status" value="1"/>
</dbReference>
<feature type="compositionally biased region" description="Basic and acidic residues" evidence="1">
    <location>
        <begin position="147"/>
        <end position="163"/>
    </location>
</feature>
<name>A0A0N4YJA6_NIPBR</name>
<dbReference type="InterPro" id="IPR040676">
    <property type="entry name" value="DUF5641"/>
</dbReference>
<dbReference type="AlphaFoldDB" id="A0A0N4YJA6"/>
<feature type="region of interest" description="Disordered" evidence="1">
    <location>
        <begin position="134"/>
        <end position="202"/>
    </location>
</feature>
<dbReference type="OMA" id="CALTERY"/>
<reference evidence="3 4" key="2">
    <citation type="submission" date="2018-11" db="EMBL/GenBank/DDBJ databases">
        <authorList>
            <consortium name="Pathogen Informatics"/>
        </authorList>
    </citation>
    <scope>NUCLEOTIDE SEQUENCE [LARGE SCALE GENOMIC DNA]</scope>
</reference>
<organism evidence="5">
    <name type="scientific">Nippostrongylus brasiliensis</name>
    <name type="common">Rat hookworm</name>
    <dbReference type="NCBI Taxonomy" id="27835"/>
    <lineage>
        <taxon>Eukaryota</taxon>
        <taxon>Metazoa</taxon>
        <taxon>Ecdysozoa</taxon>
        <taxon>Nematoda</taxon>
        <taxon>Chromadorea</taxon>
        <taxon>Rhabditida</taxon>
        <taxon>Rhabditina</taxon>
        <taxon>Rhabditomorpha</taxon>
        <taxon>Strongyloidea</taxon>
        <taxon>Heligmosomidae</taxon>
        <taxon>Nippostrongylus</taxon>
    </lineage>
</organism>
<gene>
    <name evidence="3" type="ORF">NBR_LOCUS17038</name>
</gene>
<evidence type="ECO:0000256" key="1">
    <source>
        <dbReference type="SAM" id="MobiDB-lite"/>
    </source>
</evidence>
<dbReference type="STRING" id="27835.A0A0N4YJA6"/>
<feature type="domain" description="DUF5641" evidence="2">
    <location>
        <begin position="37"/>
        <end position="135"/>
    </location>
</feature>
<sequence length="202" mass="23316">MDITLPLTNFDDDTTDATYLPSFEAARMHTRLQTQKEWRSSCALTERYWEFWKTSYLTALREQHRCNMDNRRGCNRQPKIGDVVLIADACEKRNNWKLGRIVHLEQSSDGAAREAEVFCGKGNPIRRPVNQLIPLELSSESEEDQGDTEKDGEKKKNDAEPDVLRVPNSRYNLRPRDSNKSSKTNHETPSTGRSRVFATYSY</sequence>
<dbReference type="Pfam" id="PF18701">
    <property type="entry name" value="DUF5641"/>
    <property type="match status" value="1"/>
</dbReference>
<evidence type="ECO:0000313" key="5">
    <source>
        <dbReference type="WBParaSite" id="NBR_0001703701-mRNA-1"/>
    </source>
</evidence>
<dbReference type="WBParaSite" id="NBR_0001703701-mRNA-1">
    <property type="protein sequence ID" value="NBR_0001703701-mRNA-1"/>
    <property type="gene ID" value="NBR_0001703701"/>
</dbReference>
<keyword evidence="4" id="KW-1185">Reference proteome</keyword>
<evidence type="ECO:0000259" key="2">
    <source>
        <dbReference type="Pfam" id="PF18701"/>
    </source>
</evidence>
<dbReference type="Proteomes" id="UP000271162">
    <property type="component" value="Unassembled WGS sequence"/>
</dbReference>
<evidence type="ECO:0000313" key="3">
    <source>
        <dbReference type="EMBL" id="VDL80651.1"/>
    </source>
</evidence>
<feature type="compositionally biased region" description="Basic and acidic residues" evidence="1">
    <location>
        <begin position="174"/>
        <end position="186"/>
    </location>
</feature>
<dbReference type="PANTHER" id="PTHR47331">
    <property type="entry name" value="PHD-TYPE DOMAIN-CONTAINING PROTEIN"/>
    <property type="match status" value="1"/>
</dbReference>
<dbReference type="EMBL" id="UYSL01022526">
    <property type="protein sequence ID" value="VDL80651.1"/>
    <property type="molecule type" value="Genomic_DNA"/>
</dbReference>
<reference evidence="5" key="1">
    <citation type="submission" date="2017-02" db="UniProtKB">
        <authorList>
            <consortium name="WormBaseParasite"/>
        </authorList>
    </citation>
    <scope>IDENTIFICATION</scope>
</reference>